<organism evidence="1 2">
    <name type="scientific">Magnetospirillum fulvum MGU-K5</name>
    <dbReference type="NCBI Taxonomy" id="1316936"/>
    <lineage>
        <taxon>Bacteria</taxon>
        <taxon>Pseudomonadati</taxon>
        <taxon>Pseudomonadota</taxon>
        <taxon>Alphaproteobacteria</taxon>
        <taxon>Rhodospirillales</taxon>
        <taxon>Rhodospirillaceae</taxon>
        <taxon>Magnetospirillum</taxon>
    </lineage>
</organism>
<proteinExistence type="predicted"/>
<comment type="caution">
    <text evidence="1">The sequence shown here is derived from an EMBL/GenBank/DDBJ whole genome shotgun (WGS) entry which is preliminary data.</text>
</comment>
<gene>
    <name evidence="1" type="ORF">K678_10746</name>
</gene>
<dbReference type="Proteomes" id="UP000015350">
    <property type="component" value="Unassembled WGS sequence"/>
</dbReference>
<dbReference type="EMBL" id="AQPH01000038">
    <property type="protein sequence ID" value="EPY01505.1"/>
    <property type="molecule type" value="Genomic_DNA"/>
</dbReference>
<dbReference type="eggNOG" id="COG1196">
    <property type="taxonomic scope" value="Bacteria"/>
</dbReference>
<name>S9TSJ2_MAGFU</name>
<accession>S9TSJ2</accession>
<dbReference type="STRING" id="1316936.K678_10746"/>
<dbReference type="PATRIC" id="fig|1316936.3.peg.2142"/>
<protein>
    <recommendedName>
        <fullName evidence="3">Methyl-accepting chemotaxis protein</fullName>
    </recommendedName>
</protein>
<evidence type="ECO:0008006" key="3">
    <source>
        <dbReference type="Google" id="ProtNLM"/>
    </source>
</evidence>
<evidence type="ECO:0000313" key="1">
    <source>
        <dbReference type="EMBL" id="EPY01505.1"/>
    </source>
</evidence>
<evidence type="ECO:0000313" key="2">
    <source>
        <dbReference type="Proteomes" id="UP000015350"/>
    </source>
</evidence>
<dbReference type="AlphaFoldDB" id="S9TSJ2"/>
<reference evidence="1 2" key="1">
    <citation type="submission" date="2013-04" db="EMBL/GenBank/DDBJ databases">
        <authorList>
            <person name="Kuznetsov B."/>
            <person name="Ivanovsky R."/>
        </authorList>
    </citation>
    <scope>NUCLEOTIDE SEQUENCE [LARGE SCALE GENOMIC DNA]</scope>
    <source>
        <strain evidence="1 2">MGU-K5</strain>
    </source>
</reference>
<sequence>MLTQTTEALGQRLRGAGDVLRRQTEQVVATADQAEASVSGVAEAVKVQSQALSRVADDSTEVLRAFGAAIQQNAVELGEAAQQVFAQSQTAGDALRAISRDFEEGSNKTAIQVTTAGDMLRAGIRELTAAAERITGQVRAAGDGLRRHAVELQETTDRTGAKLEASFEMVRTKSNDLGITGDRLAQQAESFTTGFSRQIEQLVSASKLAEIRTQQLEEKRALASVENFLQSAAFIVEKLQSLSVDIARIFNANIDEKAWRDFHAGDQSIFVRKILKNLDRHQIASIRTRFEEDGEFRDYATRYLAEFEALLNQARNSDHMDVLTGTFTSSEVGKLYLVLARALGRLE</sequence>